<accession>A0ABP8YGS2</accession>
<organism evidence="4 5">
    <name type="scientific">Pedococcus ginsenosidimutans</name>
    <dbReference type="NCBI Taxonomy" id="490570"/>
    <lineage>
        <taxon>Bacteria</taxon>
        <taxon>Bacillati</taxon>
        <taxon>Actinomycetota</taxon>
        <taxon>Actinomycetes</taxon>
        <taxon>Micrococcales</taxon>
        <taxon>Intrasporangiaceae</taxon>
        <taxon>Pedococcus</taxon>
    </lineage>
</organism>
<proteinExistence type="predicted"/>
<dbReference type="InterPro" id="IPR041916">
    <property type="entry name" value="Anti_sigma_zinc_sf"/>
</dbReference>
<evidence type="ECO:0000256" key="2">
    <source>
        <dbReference type="ARBA" id="ARBA00023163"/>
    </source>
</evidence>
<gene>
    <name evidence="4" type="ORF">GCM10025782_27830</name>
</gene>
<protein>
    <submittedName>
        <fullName evidence="4">Zf-HC2 domain-containing protein</fullName>
    </submittedName>
</protein>
<dbReference type="InterPro" id="IPR027383">
    <property type="entry name" value="Znf_put"/>
</dbReference>
<evidence type="ECO:0000313" key="5">
    <source>
        <dbReference type="Proteomes" id="UP001500556"/>
    </source>
</evidence>
<dbReference type="RefSeq" id="WP_345504181.1">
    <property type="nucleotide sequence ID" value="NZ_BAABLO010000011.1"/>
</dbReference>
<evidence type="ECO:0000259" key="3">
    <source>
        <dbReference type="Pfam" id="PF13490"/>
    </source>
</evidence>
<keyword evidence="1" id="KW-0805">Transcription regulation</keyword>
<name>A0ABP8YGS2_9MICO</name>
<reference evidence="5" key="1">
    <citation type="journal article" date="2019" name="Int. J. Syst. Evol. Microbiol.">
        <title>The Global Catalogue of Microorganisms (GCM) 10K type strain sequencing project: providing services to taxonomists for standard genome sequencing and annotation.</title>
        <authorList>
            <consortium name="The Broad Institute Genomics Platform"/>
            <consortium name="The Broad Institute Genome Sequencing Center for Infectious Disease"/>
            <person name="Wu L."/>
            <person name="Ma J."/>
        </authorList>
    </citation>
    <scope>NUCLEOTIDE SEQUENCE [LARGE SCALE GENOMIC DNA]</scope>
    <source>
        <strain evidence="5">JCM 18961</strain>
    </source>
</reference>
<keyword evidence="2" id="KW-0804">Transcription</keyword>
<dbReference type="Gene3D" id="1.10.10.1320">
    <property type="entry name" value="Anti-sigma factor, zinc-finger domain"/>
    <property type="match status" value="1"/>
</dbReference>
<dbReference type="Pfam" id="PF13490">
    <property type="entry name" value="zf-HC2"/>
    <property type="match status" value="1"/>
</dbReference>
<sequence>MSQPDVYAQWDAAYVLGALTAAERAEYEEHLAGCARCRGAVAELAGMPGLLGQLSPAEAMAVEAGSGPAPLESAGDEYDVPPPSSLMPVLPLPARRPQWLAPVAAAAAALLIGGVGGYAVSEAGGASPDGVPRSTALANTRLAFSPVQASPMTAVVDIVPTGDGTELRVECQYAQLGAAGATSTAPAATGTMGGAVGPDPSQRYDAFPGIHYAIWVVGRDGSNAQVKDWVARSGRVMHPSGVTKLPVAQISAVEIRQVDTGDTVMRARVS</sequence>
<comment type="caution">
    <text evidence="4">The sequence shown here is derived from an EMBL/GenBank/DDBJ whole genome shotgun (WGS) entry which is preliminary data.</text>
</comment>
<dbReference type="Proteomes" id="UP001500556">
    <property type="component" value="Unassembled WGS sequence"/>
</dbReference>
<dbReference type="EMBL" id="BAABLO010000011">
    <property type="protein sequence ID" value="GAA4727590.1"/>
    <property type="molecule type" value="Genomic_DNA"/>
</dbReference>
<evidence type="ECO:0000313" key="4">
    <source>
        <dbReference type="EMBL" id="GAA4727590.1"/>
    </source>
</evidence>
<feature type="domain" description="Putative zinc-finger" evidence="3">
    <location>
        <begin position="13"/>
        <end position="38"/>
    </location>
</feature>
<keyword evidence="5" id="KW-1185">Reference proteome</keyword>
<evidence type="ECO:0000256" key="1">
    <source>
        <dbReference type="ARBA" id="ARBA00023015"/>
    </source>
</evidence>